<keyword evidence="4" id="KW-1185">Reference proteome</keyword>
<dbReference type="SUPFAM" id="SSF53335">
    <property type="entry name" value="S-adenosyl-L-methionine-dependent methyltransferases"/>
    <property type="match status" value="1"/>
</dbReference>
<dbReference type="PANTHER" id="PTHR43591">
    <property type="entry name" value="METHYLTRANSFERASE"/>
    <property type="match status" value="1"/>
</dbReference>
<dbReference type="AlphaFoldDB" id="A0A484FQY5"/>
<comment type="similarity">
    <text evidence="1">Belongs to the methyltransferase superfamily. LaeA methyltransferase family.</text>
</comment>
<evidence type="ECO:0000313" key="4">
    <source>
        <dbReference type="Proteomes" id="UP000014480"/>
    </source>
</evidence>
<dbReference type="EMBL" id="AMCV02000017">
    <property type="protein sequence ID" value="TDZ20363.1"/>
    <property type="molecule type" value="Genomic_DNA"/>
</dbReference>
<name>A0A484FQY5_COLOR</name>
<accession>A0A484FQY5</accession>
<dbReference type="STRING" id="1213857.A0A484FQY5"/>
<reference evidence="4" key="2">
    <citation type="journal article" date="2019" name="Mol. Plant Microbe Interact.">
        <title>Genome sequence resources for four phytopathogenic fungi from the Colletotrichum orbiculare species complex.</title>
        <authorList>
            <person name="Gan P."/>
            <person name="Tsushima A."/>
            <person name="Narusaka M."/>
            <person name="Narusaka Y."/>
            <person name="Takano Y."/>
            <person name="Kubo Y."/>
            <person name="Shirasu K."/>
        </authorList>
    </citation>
    <scope>GENOME REANNOTATION</scope>
    <source>
        <strain evidence="4">104-T / ATCC 96160 / CBS 514.97 / LARS 414 / MAFF 240422</strain>
    </source>
</reference>
<dbReference type="Pfam" id="PF13489">
    <property type="entry name" value="Methyltransf_23"/>
    <property type="match status" value="1"/>
</dbReference>
<evidence type="ECO:0000256" key="2">
    <source>
        <dbReference type="SAM" id="SignalP"/>
    </source>
</evidence>
<proteinExistence type="inferred from homology"/>
<dbReference type="Gene3D" id="3.40.50.150">
    <property type="entry name" value="Vaccinia Virus protein VP39"/>
    <property type="match status" value="1"/>
</dbReference>
<organism evidence="3 4">
    <name type="scientific">Colletotrichum orbiculare (strain 104-T / ATCC 96160 / CBS 514.97 / LARS 414 / MAFF 240422)</name>
    <name type="common">Cucumber anthracnose fungus</name>
    <name type="synonym">Colletotrichum lagenarium</name>
    <dbReference type="NCBI Taxonomy" id="1213857"/>
    <lineage>
        <taxon>Eukaryota</taxon>
        <taxon>Fungi</taxon>
        <taxon>Dikarya</taxon>
        <taxon>Ascomycota</taxon>
        <taxon>Pezizomycotina</taxon>
        <taxon>Sordariomycetes</taxon>
        <taxon>Hypocreomycetidae</taxon>
        <taxon>Glomerellales</taxon>
        <taxon>Glomerellaceae</taxon>
        <taxon>Colletotrichum</taxon>
        <taxon>Colletotrichum orbiculare species complex</taxon>
    </lineage>
</organism>
<protein>
    <submittedName>
        <fullName evidence="3">Secondary metabolism regulator LAE1</fullName>
    </submittedName>
</protein>
<keyword evidence="2" id="KW-0732">Signal</keyword>
<feature type="chain" id="PRO_5019722958" evidence="2">
    <location>
        <begin position="17"/>
        <end position="226"/>
    </location>
</feature>
<evidence type="ECO:0000256" key="1">
    <source>
        <dbReference type="ARBA" id="ARBA00038158"/>
    </source>
</evidence>
<reference evidence="4" key="1">
    <citation type="journal article" date="2013" name="New Phytol.">
        <title>Comparative genomic and transcriptomic analyses reveal the hemibiotrophic stage shift of Colletotrichum fungi.</title>
        <authorList>
            <person name="Gan P."/>
            <person name="Ikeda K."/>
            <person name="Irieda H."/>
            <person name="Narusaka M."/>
            <person name="O'Connell R.J."/>
            <person name="Narusaka Y."/>
            <person name="Takano Y."/>
            <person name="Kubo Y."/>
            <person name="Shirasu K."/>
        </authorList>
    </citation>
    <scope>NUCLEOTIDE SEQUENCE [LARGE SCALE GENOMIC DNA]</scope>
    <source>
        <strain evidence="4">104-T / ATCC 96160 / CBS 514.97 / LARS 414 / MAFF 240422</strain>
    </source>
</reference>
<dbReference type="OrthoDB" id="2013972at2759"/>
<evidence type="ECO:0000313" key="3">
    <source>
        <dbReference type="EMBL" id="TDZ20363.1"/>
    </source>
</evidence>
<dbReference type="GO" id="GO:0008168">
    <property type="term" value="F:methyltransferase activity"/>
    <property type="evidence" value="ECO:0007669"/>
    <property type="project" value="TreeGrafter"/>
</dbReference>
<dbReference type="InterPro" id="IPR029063">
    <property type="entry name" value="SAM-dependent_MTases_sf"/>
</dbReference>
<dbReference type="PANTHER" id="PTHR43591:SF10">
    <property type="entry name" value="ABC TRANSMEMBRANE TYPE-1 DOMAIN-CONTAINING PROTEIN-RELATED"/>
    <property type="match status" value="1"/>
</dbReference>
<dbReference type="Proteomes" id="UP000014480">
    <property type="component" value="Unassembled WGS sequence"/>
</dbReference>
<feature type="signal peptide" evidence="2">
    <location>
        <begin position="1"/>
        <end position="16"/>
    </location>
</feature>
<gene>
    <name evidence="3" type="ORF">Cob_v006376</name>
</gene>
<comment type="caution">
    <text evidence="3">The sequence shown here is derived from an EMBL/GenBank/DDBJ whole genome shotgun (WGS) entry which is preliminary data.</text>
</comment>
<dbReference type="CDD" id="cd02440">
    <property type="entry name" value="AdoMet_MTases"/>
    <property type="match status" value="1"/>
</dbReference>
<sequence length="226" mass="25076">MLVILRILSSFPLLEISPLLQVAAASRLIYKLGSPGLLSVTPIQQPAAVIEAADGPVDPSEFDPVEWDASSVESASLSSSVYAHDYESGRRYHSYRHDHYPMPNDETEQGREDTKHVMLLELMDGKHYYSPIGNDPQKILDVGTGTGTWAIEVADKFPSASVLGIDLSPIQPTWIPPNVKFLVDDAENEWMYGDVFDFVHLRHMASVFRHLDKVLGQAYDNLKPGG</sequence>